<organism evidence="3 4">
    <name type="scientific">Pseudomonas syringae pv. aceris</name>
    <dbReference type="NCBI Taxonomy" id="199198"/>
    <lineage>
        <taxon>Bacteria</taxon>
        <taxon>Pseudomonadati</taxon>
        <taxon>Pseudomonadota</taxon>
        <taxon>Gammaproteobacteria</taxon>
        <taxon>Pseudomonadales</taxon>
        <taxon>Pseudomonadaceae</taxon>
        <taxon>Pseudomonas</taxon>
        <taxon>Pseudomonas syringae</taxon>
    </lineage>
</organism>
<dbReference type="InterPro" id="IPR025711">
    <property type="entry name" value="PepSY"/>
</dbReference>
<protein>
    <submittedName>
        <fullName evidence="3">Propeptide, PepSY amd peptidase M4</fullName>
    </submittedName>
</protein>
<comment type="caution">
    <text evidence="3">The sequence shown here is derived from an EMBL/GenBank/DDBJ whole genome shotgun (WGS) entry which is preliminary data.</text>
</comment>
<evidence type="ECO:0000313" key="4">
    <source>
        <dbReference type="Proteomes" id="UP000050297"/>
    </source>
</evidence>
<sequence length="102" mass="11197">MKLMPAVFAAVALTAVAGAAQADVGPDEVIRLYKSQALGDFEQFNKQAVAKHTGFTVHDTELDKDRTGRLIYQIELKDAKGVEWNYDVDAKTGEVVRDAKDN</sequence>
<evidence type="ECO:0000259" key="2">
    <source>
        <dbReference type="Pfam" id="PF03413"/>
    </source>
</evidence>
<accession>A0A0L8IZ81</accession>
<dbReference type="Gene3D" id="3.10.450.40">
    <property type="match status" value="1"/>
</dbReference>
<feature type="signal peptide" evidence="1">
    <location>
        <begin position="1"/>
        <end position="22"/>
    </location>
</feature>
<name>A0A0L8IZ81_PSESX</name>
<dbReference type="RefSeq" id="WP_003402515.1">
    <property type="nucleotide sequence ID" value="NZ_LGAR01000003.1"/>
</dbReference>
<reference evidence="3 4" key="1">
    <citation type="submission" date="2015-09" db="EMBL/GenBank/DDBJ databases">
        <title>Genome announcement of multiple Pseudomonas syringae strains.</title>
        <authorList>
            <person name="Thakur S."/>
            <person name="Wang P.W."/>
            <person name="Gong Y."/>
            <person name="Weir B.S."/>
            <person name="Guttman D.S."/>
        </authorList>
    </citation>
    <scope>NUCLEOTIDE SEQUENCE [LARGE SCALE GENOMIC DNA]</scope>
    <source>
        <strain evidence="3 4">ICMP2802</strain>
    </source>
</reference>
<dbReference type="Pfam" id="PF03413">
    <property type="entry name" value="PepSY"/>
    <property type="match status" value="1"/>
</dbReference>
<dbReference type="EMBL" id="LJPM01000439">
    <property type="protein sequence ID" value="KPW15024.1"/>
    <property type="molecule type" value="Genomic_DNA"/>
</dbReference>
<proteinExistence type="predicted"/>
<feature type="chain" id="PRO_5009783824" evidence="1">
    <location>
        <begin position="23"/>
        <end position="102"/>
    </location>
</feature>
<feature type="domain" description="PepSY" evidence="2">
    <location>
        <begin position="47"/>
        <end position="97"/>
    </location>
</feature>
<evidence type="ECO:0000256" key="1">
    <source>
        <dbReference type="SAM" id="SignalP"/>
    </source>
</evidence>
<dbReference type="PATRIC" id="fig|199198.4.peg.4405"/>
<gene>
    <name evidence="3" type="ORF">ALO91_00399</name>
</gene>
<evidence type="ECO:0000313" key="3">
    <source>
        <dbReference type="EMBL" id="KPW15024.1"/>
    </source>
</evidence>
<dbReference type="Proteomes" id="UP000050297">
    <property type="component" value="Unassembled WGS sequence"/>
</dbReference>
<keyword evidence="1" id="KW-0732">Signal</keyword>
<dbReference type="AlphaFoldDB" id="A0A0L8IZ81"/>